<accession>A0A813VTD4</accession>
<dbReference type="Pfam" id="PF04718">
    <property type="entry name" value="ATP-synt_G"/>
    <property type="match status" value="1"/>
</dbReference>
<keyword evidence="4" id="KW-0813">Transport</keyword>
<dbReference type="EMBL" id="CAJOBC010000882">
    <property type="protein sequence ID" value="CAF3635520.1"/>
    <property type="molecule type" value="Genomic_DNA"/>
</dbReference>
<dbReference type="Proteomes" id="UP000663829">
    <property type="component" value="Unassembled WGS sequence"/>
</dbReference>
<feature type="domain" description="BTB" evidence="12">
    <location>
        <begin position="191"/>
        <end position="289"/>
    </location>
</feature>
<reference evidence="13" key="1">
    <citation type="submission" date="2021-02" db="EMBL/GenBank/DDBJ databases">
        <authorList>
            <person name="Nowell W R."/>
        </authorList>
    </citation>
    <scope>NUCLEOTIDE SEQUENCE</scope>
</reference>
<keyword evidence="5" id="KW-0138">CF(0)</keyword>
<dbReference type="GO" id="GO:0051260">
    <property type="term" value="P:protein homooligomerization"/>
    <property type="evidence" value="ECO:0007669"/>
    <property type="project" value="InterPro"/>
</dbReference>
<evidence type="ECO:0000313" key="15">
    <source>
        <dbReference type="Proteomes" id="UP000663829"/>
    </source>
</evidence>
<dbReference type="EMBL" id="CAJNOQ010000882">
    <property type="protein sequence ID" value="CAF0847873.1"/>
    <property type="molecule type" value="Genomic_DNA"/>
</dbReference>
<keyword evidence="10" id="KW-0066">ATP synthesis</keyword>
<keyword evidence="8" id="KW-0496">Mitochondrion</keyword>
<dbReference type="InterPro" id="IPR006808">
    <property type="entry name" value="ATP_synth_F0_gsu_mt"/>
</dbReference>
<protein>
    <recommendedName>
        <fullName evidence="12">BTB domain-containing protein</fullName>
    </recommendedName>
</protein>
<proteinExistence type="inferred from homology"/>
<dbReference type="InterPro" id="IPR000210">
    <property type="entry name" value="BTB/POZ_dom"/>
</dbReference>
<dbReference type="OrthoDB" id="437at2759"/>
<evidence type="ECO:0000256" key="10">
    <source>
        <dbReference type="ARBA" id="ARBA00023310"/>
    </source>
</evidence>
<gene>
    <name evidence="13" type="ORF">GPM918_LOCUS5914</name>
    <name evidence="14" type="ORF">SRO942_LOCUS5914</name>
</gene>
<keyword evidence="11" id="KW-0539">Nucleus</keyword>
<dbReference type="SUPFAM" id="SSF143870">
    <property type="entry name" value="PF0523-like"/>
    <property type="match status" value="1"/>
</dbReference>
<dbReference type="Proteomes" id="UP000681722">
    <property type="component" value="Unassembled WGS sequence"/>
</dbReference>
<evidence type="ECO:0000256" key="4">
    <source>
        <dbReference type="ARBA" id="ARBA00022448"/>
    </source>
</evidence>
<keyword evidence="15" id="KW-1185">Reference proteome</keyword>
<keyword evidence="6" id="KW-0375">Hydrogen ion transport</keyword>
<dbReference type="Gene3D" id="3.30.710.10">
    <property type="entry name" value="Potassium Channel Kv1.1, Chain A"/>
    <property type="match status" value="1"/>
</dbReference>
<dbReference type="GO" id="GO:0015078">
    <property type="term" value="F:proton transmembrane transporter activity"/>
    <property type="evidence" value="ECO:0007669"/>
    <property type="project" value="InterPro"/>
</dbReference>
<keyword evidence="9" id="KW-0472">Membrane</keyword>
<dbReference type="PANTHER" id="PTHR14499">
    <property type="entry name" value="POTASSIUM CHANNEL TETRAMERIZATION DOMAIN-CONTAINING"/>
    <property type="match status" value="1"/>
</dbReference>
<evidence type="ECO:0000256" key="5">
    <source>
        <dbReference type="ARBA" id="ARBA00022547"/>
    </source>
</evidence>
<dbReference type="AlphaFoldDB" id="A0A813VTD4"/>
<evidence type="ECO:0000313" key="13">
    <source>
        <dbReference type="EMBL" id="CAF0847873.1"/>
    </source>
</evidence>
<dbReference type="InterPro" id="IPR003131">
    <property type="entry name" value="T1-type_BTB"/>
</dbReference>
<dbReference type="GO" id="GO:0015986">
    <property type="term" value="P:proton motive force-driven ATP synthesis"/>
    <property type="evidence" value="ECO:0007669"/>
    <property type="project" value="InterPro"/>
</dbReference>
<dbReference type="Gene3D" id="3.30.2380.10">
    <property type="entry name" value="CGI121/TPRKB"/>
    <property type="match status" value="1"/>
</dbReference>
<evidence type="ECO:0000256" key="2">
    <source>
        <dbReference type="ARBA" id="ARBA00005546"/>
    </source>
</evidence>
<evidence type="ECO:0000256" key="9">
    <source>
        <dbReference type="ARBA" id="ARBA00023136"/>
    </source>
</evidence>
<dbReference type="InterPro" id="IPR013926">
    <property type="entry name" value="CGI121/TPRKB"/>
</dbReference>
<comment type="subcellular location">
    <subcellularLocation>
        <location evidence="1">Mitochondrion membrane</location>
    </subcellularLocation>
</comment>
<dbReference type="InterPro" id="IPR011333">
    <property type="entry name" value="SKP1/BTB/POZ_sf"/>
</dbReference>
<comment type="similarity">
    <text evidence="2 11">Belongs to the CGI121/TPRKB family.</text>
</comment>
<name>A0A813VTD4_9BILA</name>
<keyword evidence="7" id="KW-0406">Ion transport</keyword>
<dbReference type="GO" id="GO:0045259">
    <property type="term" value="C:proton-transporting ATP synthase complex"/>
    <property type="evidence" value="ECO:0007669"/>
    <property type="project" value="UniProtKB-KW"/>
</dbReference>
<evidence type="ECO:0000313" key="14">
    <source>
        <dbReference type="EMBL" id="CAF3635520.1"/>
    </source>
</evidence>
<evidence type="ECO:0000256" key="3">
    <source>
        <dbReference type="ARBA" id="ARBA00005699"/>
    </source>
</evidence>
<evidence type="ECO:0000256" key="7">
    <source>
        <dbReference type="ARBA" id="ARBA00023065"/>
    </source>
</evidence>
<comment type="similarity">
    <text evidence="3">Belongs to the ATPase g subunit family.</text>
</comment>
<evidence type="ECO:0000256" key="1">
    <source>
        <dbReference type="ARBA" id="ARBA00004325"/>
    </source>
</evidence>
<evidence type="ECO:0000256" key="11">
    <source>
        <dbReference type="RuleBase" id="RU004398"/>
    </source>
</evidence>
<evidence type="ECO:0000256" key="6">
    <source>
        <dbReference type="ARBA" id="ARBA00022781"/>
    </source>
</evidence>
<dbReference type="PANTHER" id="PTHR14499:SF145">
    <property type="entry name" value="POTASSIUM CHANNEL REGULATORY PROTEIN-LIKE"/>
    <property type="match status" value="1"/>
</dbReference>
<dbReference type="GO" id="GO:0031966">
    <property type="term" value="C:mitochondrial membrane"/>
    <property type="evidence" value="ECO:0007669"/>
    <property type="project" value="UniProtKB-SubCell"/>
</dbReference>
<dbReference type="Pfam" id="PF02214">
    <property type="entry name" value="BTB_2"/>
    <property type="match status" value="1"/>
</dbReference>
<evidence type="ECO:0000256" key="8">
    <source>
        <dbReference type="ARBA" id="ARBA00023128"/>
    </source>
</evidence>
<dbReference type="SMART" id="SM00225">
    <property type="entry name" value="BTB"/>
    <property type="match status" value="1"/>
</dbReference>
<dbReference type="InterPro" id="IPR036504">
    <property type="entry name" value="CGI121/TPRKB_sf"/>
</dbReference>
<comment type="caution">
    <text evidence="13">The sequence shown here is derived from an EMBL/GenBank/DDBJ whole genome shotgun (WGS) entry which is preliminary data.</text>
</comment>
<sequence length="633" mass="72185">MAAIVNKITTTAPQIASGVARFAQPKLKRFWYFARVELRPPMPGEFGAVQQGFQNLVKSATTQGWRNLTVKQLGLNTLVGIEVICWFYIGECIGKGSIVGYRPGRAPLPAPYKYFIYDMAELNETFLVHSLRANISDGIDDHLERVEKSIKDIQSKTIVEANSTERQHRLQTPLDLAGVLRKSDEEIVFPNVIDLNVGGYHYTTSLSTLRKYEDSMLAVMFSGRYQLVRDEEGHIFIDRDGKYFGHILNYIRGDTIPPELLSLDVLREAEFFCIGSLMTKLETSSPCVISLRRREYFRRLIPDYEHMKMDIINKCVEKRSSFHESKVVISQLDHTKLKGTIPCYNCSREFVTVNHACAFDGLTADLQIQQQLKPIQNDIHIDMDKLIAFVVDELCHDGFKATCERVICRFSVRCQSCTLSGLYTAGGILAPRECQNMVETKCTLDKENTSFSSNVDLFISSLKNDVPNIHFQCFDFSNVHDSRTLLKQIDIDKNQFSFVNLEMIADVFQLFVAVHRAVQVTNKKNLDFSVNVLYQLSNSKSLNDALHWFGGFGKPYVLIVSIADKHTSELFFQKMLTVEGIRSMTKEQMQQHMYNQEKISEVSFHYFLSSNMNDDDWSQVVADIVGKIACKNI</sequence>
<dbReference type="SUPFAM" id="SSF54695">
    <property type="entry name" value="POZ domain"/>
    <property type="match status" value="1"/>
</dbReference>
<evidence type="ECO:0000259" key="12">
    <source>
        <dbReference type="SMART" id="SM00225"/>
    </source>
</evidence>
<organism evidence="13 15">
    <name type="scientific">Didymodactylos carnosus</name>
    <dbReference type="NCBI Taxonomy" id="1234261"/>
    <lineage>
        <taxon>Eukaryota</taxon>
        <taxon>Metazoa</taxon>
        <taxon>Spiralia</taxon>
        <taxon>Gnathifera</taxon>
        <taxon>Rotifera</taxon>
        <taxon>Eurotatoria</taxon>
        <taxon>Bdelloidea</taxon>
        <taxon>Philodinida</taxon>
        <taxon>Philodinidae</taxon>
        <taxon>Didymodactylos</taxon>
    </lineage>
</organism>
<dbReference type="Pfam" id="PF08617">
    <property type="entry name" value="CGI-121"/>
    <property type="match status" value="1"/>
</dbReference>